<geneLocation type="plasmid" evidence="5 6">
    <name>p_unnamed1</name>
</geneLocation>
<gene>
    <name evidence="5" type="ORF">H9L05_21385</name>
</gene>
<feature type="domain" description="GFO/IDH/MocA-like oxidoreductase" evidence="4">
    <location>
        <begin position="132"/>
        <end position="246"/>
    </location>
</feature>
<evidence type="ECO:0000313" key="6">
    <source>
        <dbReference type="Proteomes" id="UP000516093"/>
    </source>
</evidence>
<evidence type="ECO:0000256" key="1">
    <source>
        <dbReference type="ARBA" id="ARBA00010928"/>
    </source>
</evidence>
<sequence>MRTYNWAILGLGNIAHKFAESLALVPQARLHAVASRSLSKAQGFAGRHGAAHAVGSYEELLKVPGIDVVYIATPHSEHHAHSLLCLRAGLPVLCEKAFAVNAQQAAEMITVAQEQQVFLMEAFWTRFFPAVTKAVELVQAGVIGEVKHLVADFGFAAPYEPQGRLFNPTLAGGSLLDIGVYPLFISKLFLGEPQTVRAVATLAPTGVDVNCALVLAYASGATASLFSTLAAPTDNQCILYGTKGQLQLLGRFHAPDGVRLQLTGQPQAQEIPCEKQGLGYHYEAAHVQQCLAQGLLESPLLPLSFSLELMQLLDTVRAQIGLRYPGEG</sequence>
<evidence type="ECO:0000313" key="5">
    <source>
        <dbReference type="EMBL" id="QNP54235.1"/>
    </source>
</evidence>
<dbReference type="Gene3D" id="3.40.50.720">
    <property type="entry name" value="NAD(P)-binding Rossmann-like Domain"/>
    <property type="match status" value="1"/>
</dbReference>
<evidence type="ECO:0000259" key="4">
    <source>
        <dbReference type="Pfam" id="PF22725"/>
    </source>
</evidence>
<proteinExistence type="inferred from homology"/>
<dbReference type="GO" id="GO:0000166">
    <property type="term" value="F:nucleotide binding"/>
    <property type="evidence" value="ECO:0007669"/>
    <property type="project" value="InterPro"/>
</dbReference>
<keyword evidence="6" id="KW-1185">Reference proteome</keyword>
<keyword evidence="5" id="KW-0614">Plasmid</keyword>
<comment type="similarity">
    <text evidence="1">Belongs to the Gfo/Idh/MocA family.</text>
</comment>
<dbReference type="KEGG" id="hqi:H9L05_21385"/>
<dbReference type="PANTHER" id="PTHR22604">
    <property type="entry name" value="OXIDOREDUCTASES"/>
    <property type="match status" value="1"/>
</dbReference>
<dbReference type="InterPro" id="IPR055170">
    <property type="entry name" value="GFO_IDH_MocA-like_dom"/>
</dbReference>
<dbReference type="InterPro" id="IPR036291">
    <property type="entry name" value="NAD(P)-bd_dom_sf"/>
</dbReference>
<dbReference type="Pfam" id="PF01408">
    <property type="entry name" value="GFO_IDH_MocA"/>
    <property type="match status" value="1"/>
</dbReference>
<dbReference type="EMBL" id="CP060785">
    <property type="protein sequence ID" value="QNP54235.1"/>
    <property type="molecule type" value="Genomic_DNA"/>
</dbReference>
<dbReference type="SUPFAM" id="SSF51735">
    <property type="entry name" value="NAD(P)-binding Rossmann-fold domains"/>
    <property type="match status" value="1"/>
</dbReference>
<dbReference type="RefSeq" id="WP_187734394.1">
    <property type="nucleotide sequence ID" value="NZ_BMFN01000005.1"/>
</dbReference>
<evidence type="ECO:0000259" key="3">
    <source>
        <dbReference type="Pfam" id="PF01408"/>
    </source>
</evidence>
<reference evidence="5 6" key="1">
    <citation type="submission" date="2020-08" db="EMBL/GenBank/DDBJ databases">
        <title>Genome sequence of Hymenobacter qilianensis JCM 19763T.</title>
        <authorList>
            <person name="Hyun D.-W."/>
            <person name="Bae J.-W."/>
        </authorList>
    </citation>
    <scope>NUCLEOTIDE SEQUENCE [LARGE SCALE GENOMIC DNA]</scope>
    <source>
        <strain evidence="5 6">JCM 19763</strain>
        <plasmid evidence="5 6">p_unnamed1</plasmid>
    </source>
</reference>
<dbReference type="Gene3D" id="3.30.360.10">
    <property type="entry name" value="Dihydrodipicolinate Reductase, domain 2"/>
    <property type="match status" value="1"/>
</dbReference>
<dbReference type="GO" id="GO:0016491">
    <property type="term" value="F:oxidoreductase activity"/>
    <property type="evidence" value="ECO:0007669"/>
    <property type="project" value="UniProtKB-KW"/>
</dbReference>
<name>A0A7H0H119_9BACT</name>
<dbReference type="SUPFAM" id="SSF55347">
    <property type="entry name" value="Glyceraldehyde-3-phosphate dehydrogenase-like, C-terminal domain"/>
    <property type="match status" value="1"/>
</dbReference>
<feature type="domain" description="Gfo/Idh/MocA-like oxidoreductase N-terminal" evidence="3">
    <location>
        <begin position="5"/>
        <end position="122"/>
    </location>
</feature>
<evidence type="ECO:0000256" key="2">
    <source>
        <dbReference type="ARBA" id="ARBA00023002"/>
    </source>
</evidence>
<dbReference type="Proteomes" id="UP000516093">
    <property type="component" value="Plasmid p_unnamed1"/>
</dbReference>
<accession>A0A7H0H119</accession>
<protein>
    <submittedName>
        <fullName evidence="5">Gfo/Idh/MocA family oxidoreductase</fullName>
    </submittedName>
</protein>
<dbReference type="Pfam" id="PF22725">
    <property type="entry name" value="GFO_IDH_MocA_C3"/>
    <property type="match status" value="1"/>
</dbReference>
<dbReference type="PANTHER" id="PTHR22604:SF105">
    <property type="entry name" value="TRANS-1,2-DIHYDROBENZENE-1,2-DIOL DEHYDROGENASE"/>
    <property type="match status" value="1"/>
</dbReference>
<keyword evidence="2" id="KW-0560">Oxidoreductase</keyword>
<dbReference type="InterPro" id="IPR050984">
    <property type="entry name" value="Gfo/Idh/MocA_domain"/>
</dbReference>
<dbReference type="InterPro" id="IPR000683">
    <property type="entry name" value="Gfo/Idh/MocA-like_OxRdtase_N"/>
</dbReference>
<organism evidence="5 6">
    <name type="scientific">Hymenobacter qilianensis</name>
    <dbReference type="NCBI Taxonomy" id="1385715"/>
    <lineage>
        <taxon>Bacteria</taxon>
        <taxon>Pseudomonadati</taxon>
        <taxon>Bacteroidota</taxon>
        <taxon>Cytophagia</taxon>
        <taxon>Cytophagales</taxon>
        <taxon>Hymenobacteraceae</taxon>
        <taxon>Hymenobacter</taxon>
    </lineage>
</organism>
<dbReference type="AlphaFoldDB" id="A0A7H0H119"/>